<dbReference type="Proteomes" id="UP000250028">
    <property type="component" value="Unassembled WGS sequence"/>
</dbReference>
<name>A0A2Y8ZSU7_9MICO</name>
<dbReference type="AlphaFoldDB" id="A0A2Y8ZSU7"/>
<keyword evidence="2" id="KW-1185">Reference proteome</keyword>
<dbReference type="SUPFAM" id="SSF52467">
    <property type="entry name" value="DHS-like NAD/FAD-binding domain"/>
    <property type="match status" value="1"/>
</dbReference>
<sequence length="497" mass="54847">MSTTDHTLDPESAHLFVVHGRLEAVYYDAAIIPTDNAFSIRPQWDDVTGKSKAEPTDWSTKKWGVIVEAGPPVLAVSVGGASPSSIENILSRLERCLEWVRDHVTAGLDRQHPIVVLPVIGIDGGGHGDYRGHVIKALVSALRKHVVTYAIDIVLVAKELSVYSAVQWARRMDDVPLPSNLEGFAVGLGSRARTGELALLLGAGVSAAAGLPSWDELLHSLDGKTEKDTLLSPTDRADLIQKDDPEHFQDLVCKQIGTATTPSLLHALLASLACREVVTTNYDLLYETAAGAAGRPPQVLPWSPVQADRPWLLKLHGDIKHPDSIVLTRRHMVTYDAKNRPSTALFESLLLTRHLLIVGTSMTDDNVLRMLHEVSEYRKVFVEGDKPTVVGTVLDTDLQKERTALWDGELAWCPLRVDANDKLNYRKLELLLDRIAFHASNDSSWLLDERFADLLDPADQERAARARELARNLGADTTWEPLRDALRELGVCDTTQR</sequence>
<proteinExistence type="predicted"/>
<reference evidence="2" key="1">
    <citation type="submission" date="2016-10" db="EMBL/GenBank/DDBJ databases">
        <authorList>
            <person name="Varghese N."/>
            <person name="Submissions S."/>
        </authorList>
    </citation>
    <scope>NUCLEOTIDE SEQUENCE [LARGE SCALE GENOMIC DNA]</scope>
    <source>
        <strain evidence="2">DSM 22951</strain>
    </source>
</reference>
<dbReference type="EMBL" id="UESZ01000001">
    <property type="protein sequence ID" value="SSA35044.1"/>
    <property type="molecule type" value="Genomic_DNA"/>
</dbReference>
<dbReference type="Pfam" id="PF13289">
    <property type="entry name" value="SIR2_2"/>
    <property type="match status" value="1"/>
</dbReference>
<evidence type="ECO:0000313" key="2">
    <source>
        <dbReference type="Proteomes" id="UP000250028"/>
    </source>
</evidence>
<dbReference type="Gene3D" id="3.40.50.1220">
    <property type="entry name" value="TPP-binding domain"/>
    <property type="match status" value="1"/>
</dbReference>
<dbReference type="RefSeq" id="WP_170119847.1">
    <property type="nucleotide sequence ID" value="NZ_QGDN01000001.1"/>
</dbReference>
<evidence type="ECO:0000313" key="1">
    <source>
        <dbReference type="EMBL" id="SSA35044.1"/>
    </source>
</evidence>
<gene>
    <name evidence="1" type="ORF">SAMN04489750_2379</name>
</gene>
<protein>
    <submittedName>
        <fullName evidence="1">SIR2-like domain-containing protein</fullName>
    </submittedName>
</protein>
<organism evidence="1 2">
    <name type="scientific">Branchiibius hedensis</name>
    <dbReference type="NCBI Taxonomy" id="672460"/>
    <lineage>
        <taxon>Bacteria</taxon>
        <taxon>Bacillati</taxon>
        <taxon>Actinomycetota</taxon>
        <taxon>Actinomycetes</taxon>
        <taxon>Micrococcales</taxon>
        <taxon>Dermacoccaceae</taxon>
        <taxon>Branchiibius</taxon>
    </lineage>
</organism>
<accession>A0A2Y8ZSU7</accession>
<dbReference type="InterPro" id="IPR029035">
    <property type="entry name" value="DHS-like_NAD/FAD-binding_dom"/>
</dbReference>